<reference evidence="11 12" key="1">
    <citation type="submission" date="2014-02" db="EMBL/GenBank/DDBJ databases">
        <title>Single nucleus genome sequencing reveals high similarity among nuclei of an endomycorrhizal fungus.</title>
        <authorList>
            <person name="Lin K."/>
            <person name="Geurts R."/>
            <person name="Zhang Z."/>
            <person name="Limpens E."/>
            <person name="Saunders D.G."/>
            <person name="Mu D."/>
            <person name="Pang E."/>
            <person name="Cao H."/>
            <person name="Cha H."/>
            <person name="Lin T."/>
            <person name="Zhou Q."/>
            <person name="Shang Y."/>
            <person name="Li Y."/>
            <person name="Ivanov S."/>
            <person name="Sharma T."/>
            <person name="Velzen R.V."/>
            <person name="Ruijter N.D."/>
            <person name="Aanen D.K."/>
            <person name="Win J."/>
            <person name="Kamoun S."/>
            <person name="Bisseling T."/>
            <person name="Huang S."/>
        </authorList>
    </citation>
    <scope>NUCLEOTIDE SEQUENCE [LARGE SCALE GENOMIC DNA]</scope>
    <source>
        <strain evidence="12">DAOM197198w</strain>
    </source>
</reference>
<dbReference type="GO" id="GO:0005819">
    <property type="term" value="C:spindle"/>
    <property type="evidence" value="ECO:0007669"/>
    <property type="project" value="UniProtKB-SubCell"/>
</dbReference>
<organism evidence="11 12">
    <name type="scientific">Rhizophagus irregularis (strain DAOM 197198w)</name>
    <name type="common">Glomus intraradices</name>
    <dbReference type="NCBI Taxonomy" id="1432141"/>
    <lineage>
        <taxon>Eukaryota</taxon>
        <taxon>Fungi</taxon>
        <taxon>Fungi incertae sedis</taxon>
        <taxon>Mucoromycota</taxon>
        <taxon>Glomeromycotina</taxon>
        <taxon>Glomeromycetes</taxon>
        <taxon>Glomerales</taxon>
        <taxon>Glomeraceae</taxon>
        <taxon>Rhizophagus</taxon>
    </lineage>
</organism>
<feature type="region of interest" description="Disordered" evidence="8">
    <location>
        <begin position="157"/>
        <end position="201"/>
    </location>
</feature>
<dbReference type="OMA" id="EQENINP"/>
<dbReference type="AlphaFoldDB" id="A0A015JUR1"/>
<feature type="domain" description="TPX2 central" evidence="10">
    <location>
        <begin position="108"/>
        <end position="172"/>
    </location>
</feature>
<name>A0A015JUR1_RHIIW</name>
<dbReference type="Pfam" id="PF12214">
    <property type="entry name" value="TPX2_importin"/>
    <property type="match status" value="1"/>
</dbReference>
<dbReference type="GO" id="GO:0005634">
    <property type="term" value="C:nucleus"/>
    <property type="evidence" value="ECO:0007669"/>
    <property type="project" value="UniProtKB-SubCell"/>
</dbReference>
<accession>A0A015JUR1</accession>
<dbReference type="Pfam" id="PF06886">
    <property type="entry name" value="TPX2"/>
    <property type="match status" value="1"/>
</dbReference>
<keyword evidence="4" id="KW-0963">Cytoplasm</keyword>
<comment type="similarity">
    <text evidence="3">Belongs to the TPX2 family.</text>
</comment>
<feature type="coiled-coil region" evidence="7">
    <location>
        <begin position="225"/>
        <end position="252"/>
    </location>
</feature>
<evidence type="ECO:0000313" key="12">
    <source>
        <dbReference type="Proteomes" id="UP000022910"/>
    </source>
</evidence>
<dbReference type="HOGENOM" id="CLU_622789_0_0_1"/>
<gene>
    <name evidence="11" type="ORF">RirG_266950</name>
</gene>
<comment type="subcellular location">
    <subcellularLocation>
        <location evidence="2">Cytoplasm</location>
        <location evidence="2">Cytoskeleton</location>
        <location evidence="2">Spindle</location>
    </subcellularLocation>
    <subcellularLocation>
        <location evidence="1">Nucleus</location>
    </subcellularLocation>
</comment>
<proteinExistence type="inferred from homology"/>
<feature type="domain" description="TPX2 C-terminal" evidence="9">
    <location>
        <begin position="339"/>
        <end position="411"/>
    </location>
</feature>
<sequence length="461" mass="54374">MDATNFNNDKPEKFEYMEDVSRVMSVASSTQSPQTKNYLAKKSGGIQKRAFVPTVPNPFKFYTETRANNSCNKENSKSPFIPLALSVQQFLENPTRFDAKSGKVRSNTLTVPKSPYLRTKYRSKPTTILPTEEREIREMRGYRFKANPLDRKILENRNFGVPKVQKQKLTEPYSPDITKPKPPRPKSPSPPHVIKANPVPDYKEPYRPVIEHRLIELPVFSLPGEEISKRKSQEIEERIRQEKEKMEKMREFKAQPLPTGSPDCLPTRPYYPPTHPKPFALLTNDRGEKYQREFYERVRKEQEYVKENRFHAQPLPNFEPEIPRKPECPPPTEPIGFFFFTDTRMEERHIYDEHRRFREKEAEEQRIAKIREEEVRSAEEIRRLRADLVHHAQPIRYYSPINIQPSDKKPTRPISPMIGEKRLKYIQMLDNYEYSSRDSLYDIDNIDDIISNVSNLDFLNQ</sequence>
<evidence type="ECO:0000256" key="8">
    <source>
        <dbReference type="SAM" id="MobiDB-lite"/>
    </source>
</evidence>
<dbReference type="GO" id="GO:0060236">
    <property type="term" value="P:regulation of mitotic spindle organization"/>
    <property type="evidence" value="ECO:0007669"/>
    <property type="project" value="InterPro"/>
</dbReference>
<evidence type="ECO:0000256" key="6">
    <source>
        <dbReference type="ARBA" id="ARBA00023242"/>
    </source>
</evidence>
<keyword evidence="6" id="KW-0539">Nucleus</keyword>
<evidence type="ECO:0000259" key="10">
    <source>
        <dbReference type="Pfam" id="PF12214"/>
    </source>
</evidence>
<dbReference type="InterPro" id="IPR027330">
    <property type="entry name" value="TPX2_central_dom"/>
</dbReference>
<protein>
    <recommendedName>
        <fullName evidence="13">TPX2 C-terminal domain-containing protein</fullName>
    </recommendedName>
</protein>
<evidence type="ECO:0000313" key="11">
    <source>
        <dbReference type="EMBL" id="EXX50851.1"/>
    </source>
</evidence>
<dbReference type="OrthoDB" id="1684416at2759"/>
<dbReference type="PANTHER" id="PTHR14326">
    <property type="entry name" value="TARGETING PROTEIN FOR XKLP2"/>
    <property type="match status" value="1"/>
</dbReference>
<dbReference type="SMR" id="A0A015JUR1"/>
<evidence type="ECO:0000256" key="3">
    <source>
        <dbReference type="ARBA" id="ARBA00005885"/>
    </source>
</evidence>
<keyword evidence="7" id="KW-0175">Coiled coil</keyword>
<evidence type="ECO:0000256" key="1">
    <source>
        <dbReference type="ARBA" id="ARBA00004123"/>
    </source>
</evidence>
<keyword evidence="5" id="KW-0206">Cytoskeleton</keyword>
<evidence type="ECO:0000256" key="7">
    <source>
        <dbReference type="SAM" id="Coils"/>
    </source>
</evidence>
<evidence type="ECO:0000256" key="4">
    <source>
        <dbReference type="ARBA" id="ARBA00022490"/>
    </source>
</evidence>
<dbReference type="STRING" id="1432141.A0A015JUR1"/>
<keyword evidence="12" id="KW-1185">Reference proteome</keyword>
<evidence type="ECO:0000259" key="9">
    <source>
        <dbReference type="Pfam" id="PF06886"/>
    </source>
</evidence>
<dbReference type="Proteomes" id="UP000022910">
    <property type="component" value="Unassembled WGS sequence"/>
</dbReference>
<feature type="coiled-coil region" evidence="7">
    <location>
        <begin position="360"/>
        <end position="387"/>
    </location>
</feature>
<dbReference type="GO" id="GO:0005874">
    <property type="term" value="C:microtubule"/>
    <property type="evidence" value="ECO:0007669"/>
    <property type="project" value="InterPro"/>
</dbReference>
<evidence type="ECO:0000256" key="2">
    <source>
        <dbReference type="ARBA" id="ARBA00004186"/>
    </source>
</evidence>
<dbReference type="PANTHER" id="PTHR14326:SF44">
    <property type="entry name" value="TARGETING PROTEIN FOR XKLP2"/>
    <property type="match status" value="1"/>
</dbReference>
<dbReference type="EMBL" id="JEMT01029763">
    <property type="protein sequence ID" value="EXX50851.1"/>
    <property type="molecule type" value="Genomic_DNA"/>
</dbReference>
<evidence type="ECO:0000256" key="5">
    <source>
        <dbReference type="ARBA" id="ARBA00023212"/>
    </source>
</evidence>
<comment type="caution">
    <text evidence="11">The sequence shown here is derived from an EMBL/GenBank/DDBJ whole genome shotgun (WGS) entry which is preliminary data.</text>
</comment>
<dbReference type="InterPro" id="IPR027329">
    <property type="entry name" value="TPX2_C"/>
</dbReference>
<dbReference type="InterPro" id="IPR009675">
    <property type="entry name" value="TPX2_fam"/>
</dbReference>
<evidence type="ECO:0008006" key="13">
    <source>
        <dbReference type="Google" id="ProtNLM"/>
    </source>
</evidence>